<dbReference type="PANTHER" id="PTHR38083">
    <property type="entry name" value="CALCIUM-DEPENDENT CELL ADHESION MOLECULE 1-RELATED"/>
    <property type="match status" value="1"/>
</dbReference>
<evidence type="ECO:0000259" key="1">
    <source>
        <dbReference type="Pfam" id="PF08964"/>
    </source>
</evidence>
<dbReference type="PANTHER" id="PTHR38083:SF1">
    <property type="entry name" value="CALCIUM-DEPENDENT CELL ADHESION MOLECULE 1-RELATED"/>
    <property type="match status" value="1"/>
</dbReference>
<dbReference type="InterPro" id="IPR038423">
    <property type="entry name" value="CAD_C_sf"/>
</dbReference>
<sequence length="218" mass="23514">MAPHAEPLTAVFFTETNFSGTANAYKVGDEVRVPLELNDQYQSVDVGPNAKVIAWQNYDESGIYKEWEGQQPDINSIEGLSRFKVVPSNTRAISFAFRDATGGKPRQYSLKVDAADVGAVKLFSNDGAGSEGEGVGSSAEYRLVGLMPEGGPPVTTAVYVRNEADGAYVALGSVFFQWDDEDGQVHIVQNDNWPKQLSQEQTGPSAFLVTLVDATPSS</sequence>
<feature type="domain" description="Calcium-dependent cell adhesion molecule 1 membrane-binding" evidence="2">
    <location>
        <begin position="93"/>
        <end position="211"/>
    </location>
</feature>
<protein>
    <submittedName>
        <fullName evidence="3">Uncharacterized protein</fullName>
    </submittedName>
</protein>
<keyword evidence="4" id="KW-1185">Reference proteome</keyword>
<gene>
    <name evidence="3" type="ORF">N658DRAFT_471733</name>
</gene>
<dbReference type="InterPro" id="IPR029283">
    <property type="entry name" value="Membrane-bd"/>
</dbReference>
<dbReference type="Proteomes" id="UP001305647">
    <property type="component" value="Unassembled WGS sequence"/>
</dbReference>
<dbReference type="Pfam" id="PF14564">
    <property type="entry name" value="Membrane_bind"/>
    <property type="match status" value="1"/>
</dbReference>
<comment type="caution">
    <text evidence="3">The sequence shown here is derived from an EMBL/GenBank/DDBJ whole genome shotgun (WGS) entry which is preliminary data.</text>
</comment>
<dbReference type="InterPro" id="IPR052885">
    <property type="entry name" value="Dictyostelium_CAD"/>
</dbReference>
<evidence type="ECO:0000259" key="2">
    <source>
        <dbReference type="Pfam" id="PF14564"/>
    </source>
</evidence>
<reference evidence="3" key="1">
    <citation type="journal article" date="2023" name="Mol. Phylogenet. Evol.">
        <title>Genome-scale phylogeny and comparative genomics of the fungal order Sordariales.</title>
        <authorList>
            <person name="Hensen N."/>
            <person name="Bonometti L."/>
            <person name="Westerberg I."/>
            <person name="Brannstrom I.O."/>
            <person name="Guillou S."/>
            <person name="Cros-Aarteil S."/>
            <person name="Calhoun S."/>
            <person name="Haridas S."/>
            <person name="Kuo A."/>
            <person name="Mondo S."/>
            <person name="Pangilinan J."/>
            <person name="Riley R."/>
            <person name="LaButti K."/>
            <person name="Andreopoulos B."/>
            <person name="Lipzen A."/>
            <person name="Chen C."/>
            <person name="Yan M."/>
            <person name="Daum C."/>
            <person name="Ng V."/>
            <person name="Clum A."/>
            <person name="Steindorff A."/>
            <person name="Ohm R.A."/>
            <person name="Martin F."/>
            <person name="Silar P."/>
            <person name="Natvig D.O."/>
            <person name="Lalanne C."/>
            <person name="Gautier V."/>
            <person name="Ament-Velasquez S.L."/>
            <person name="Kruys A."/>
            <person name="Hutchinson M.I."/>
            <person name="Powell A.J."/>
            <person name="Barry K."/>
            <person name="Miller A.N."/>
            <person name="Grigoriev I.V."/>
            <person name="Debuchy R."/>
            <person name="Gladieux P."/>
            <person name="Hiltunen Thoren M."/>
            <person name="Johannesson H."/>
        </authorList>
    </citation>
    <scope>NUCLEOTIDE SEQUENCE</scope>
    <source>
        <strain evidence="3">CBS 757.83</strain>
    </source>
</reference>
<dbReference type="Gene3D" id="2.60.20.10">
    <property type="entry name" value="Crystallins"/>
    <property type="match status" value="1"/>
</dbReference>
<dbReference type="InterPro" id="IPR015059">
    <property type="entry name" value="Ca_cell_adhesion_N_dom"/>
</dbReference>
<dbReference type="GO" id="GO:0098609">
    <property type="term" value="P:cell-cell adhesion"/>
    <property type="evidence" value="ECO:0007669"/>
    <property type="project" value="InterPro"/>
</dbReference>
<dbReference type="GO" id="GO:0016020">
    <property type="term" value="C:membrane"/>
    <property type="evidence" value="ECO:0007669"/>
    <property type="project" value="InterPro"/>
</dbReference>
<dbReference type="EMBL" id="MU863636">
    <property type="protein sequence ID" value="KAK4101291.1"/>
    <property type="molecule type" value="Genomic_DNA"/>
</dbReference>
<name>A0AAN6T1Y5_9PEZI</name>
<feature type="domain" description="Calcium-dependent cell adhesion molecule N-terminal" evidence="1">
    <location>
        <begin position="8"/>
        <end position="87"/>
    </location>
</feature>
<dbReference type="Pfam" id="PF08964">
    <property type="entry name" value="Crystall_3"/>
    <property type="match status" value="1"/>
</dbReference>
<proteinExistence type="predicted"/>
<accession>A0AAN6T1Y5</accession>
<dbReference type="AlphaFoldDB" id="A0AAN6T1Y5"/>
<dbReference type="Gene3D" id="2.60.40.1720">
    <property type="entry name" value="Calcium-dependent cell adhesion molecule-1"/>
    <property type="match status" value="1"/>
</dbReference>
<evidence type="ECO:0000313" key="4">
    <source>
        <dbReference type="Proteomes" id="UP001305647"/>
    </source>
</evidence>
<evidence type="ECO:0000313" key="3">
    <source>
        <dbReference type="EMBL" id="KAK4101291.1"/>
    </source>
</evidence>
<reference evidence="3" key="2">
    <citation type="submission" date="2023-05" db="EMBL/GenBank/DDBJ databases">
        <authorList>
            <consortium name="Lawrence Berkeley National Laboratory"/>
            <person name="Steindorff A."/>
            <person name="Hensen N."/>
            <person name="Bonometti L."/>
            <person name="Westerberg I."/>
            <person name="Brannstrom I.O."/>
            <person name="Guillou S."/>
            <person name="Cros-Aarteil S."/>
            <person name="Calhoun S."/>
            <person name="Haridas S."/>
            <person name="Kuo A."/>
            <person name="Mondo S."/>
            <person name="Pangilinan J."/>
            <person name="Riley R."/>
            <person name="Labutti K."/>
            <person name="Andreopoulos B."/>
            <person name="Lipzen A."/>
            <person name="Chen C."/>
            <person name="Yanf M."/>
            <person name="Daum C."/>
            <person name="Ng V."/>
            <person name="Clum A."/>
            <person name="Ohm R."/>
            <person name="Martin F."/>
            <person name="Silar P."/>
            <person name="Natvig D."/>
            <person name="Lalanne C."/>
            <person name="Gautier V."/>
            <person name="Ament-Velasquez S.L."/>
            <person name="Kruys A."/>
            <person name="Hutchinson M.I."/>
            <person name="Powell A.J."/>
            <person name="Barry K."/>
            <person name="Miller A.N."/>
            <person name="Grigoriev I.V."/>
            <person name="Debuchy R."/>
            <person name="Gladieux P."/>
            <person name="Thoren M.H."/>
            <person name="Johannesson H."/>
        </authorList>
    </citation>
    <scope>NUCLEOTIDE SEQUENCE</scope>
    <source>
        <strain evidence="3">CBS 757.83</strain>
    </source>
</reference>
<organism evidence="3 4">
    <name type="scientific">Parathielavia hyrcaniae</name>
    <dbReference type="NCBI Taxonomy" id="113614"/>
    <lineage>
        <taxon>Eukaryota</taxon>
        <taxon>Fungi</taxon>
        <taxon>Dikarya</taxon>
        <taxon>Ascomycota</taxon>
        <taxon>Pezizomycotina</taxon>
        <taxon>Sordariomycetes</taxon>
        <taxon>Sordariomycetidae</taxon>
        <taxon>Sordariales</taxon>
        <taxon>Chaetomiaceae</taxon>
        <taxon>Parathielavia</taxon>
    </lineage>
</organism>